<evidence type="ECO:0000259" key="3">
    <source>
        <dbReference type="Pfam" id="PF00685"/>
    </source>
</evidence>
<feature type="domain" description="Sulfotransferase" evidence="3">
    <location>
        <begin position="6"/>
        <end position="277"/>
    </location>
</feature>
<name>A0ABW5J4P5_9BACT</name>
<evidence type="ECO:0000256" key="1">
    <source>
        <dbReference type="ARBA" id="ARBA00005771"/>
    </source>
</evidence>
<gene>
    <name evidence="4" type="ORF">ACFSR2_05555</name>
</gene>
<comment type="similarity">
    <text evidence="1">Belongs to the sulfotransferase 1 family.</text>
</comment>
<sequence>MKKQIVWLASYPKSGNTWFRSFLTALLNEKEVDLNKMATDSSFSDKNYVESILDLNSDYLNPVQIEQFKRIAFNHLSASSSKQLYIKIHDAFTFSPTDNAPLIPEKPTKLAIYIIRNPLDVALSLANHFGERVEKSIKKYIINPKGGMATIQNSTNNQFFQPFGTWSMHVESWLTAPTFPVHFMRYEDMKEKPYETFKAAIQAIGLEFNDKQLAFAIEETKFEKLQKKELEHGFKEKLLPSSNFFFKGQVGRWKEELSNEQIEKIREINKPMMQKFGYW</sequence>
<dbReference type="InterPro" id="IPR000863">
    <property type="entry name" value="Sulfotransferase_dom"/>
</dbReference>
<dbReference type="PANTHER" id="PTHR11783">
    <property type="entry name" value="SULFOTRANSFERASE SULT"/>
    <property type="match status" value="1"/>
</dbReference>
<protein>
    <submittedName>
        <fullName evidence="4">Sulfotransferase domain-containing protein</fullName>
    </submittedName>
</protein>
<dbReference type="SUPFAM" id="SSF52540">
    <property type="entry name" value="P-loop containing nucleoside triphosphate hydrolases"/>
    <property type="match status" value="1"/>
</dbReference>
<organism evidence="4 5">
    <name type="scientific">Emticicia soli</name>
    <dbReference type="NCBI Taxonomy" id="2027878"/>
    <lineage>
        <taxon>Bacteria</taxon>
        <taxon>Pseudomonadati</taxon>
        <taxon>Bacteroidota</taxon>
        <taxon>Cytophagia</taxon>
        <taxon>Cytophagales</taxon>
        <taxon>Leadbetterellaceae</taxon>
        <taxon>Emticicia</taxon>
    </lineage>
</organism>
<evidence type="ECO:0000313" key="5">
    <source>
        <dbReference type="Proteomes" id="UP001597510"/>
    </source>
</evidence>
<dbReference type="InterPro" id="IPR027417">
    <property type="entry name" value="P-loop_NTPase"/>
</dbReference>
<proteinExistence type="inferred from homology"/>
<dbReference type="RefSeq" id="WP_340238946.1">
    <property type="nucleotide sequence ID" value="NZ_JBBEWC010000011.1"/>
</dbReference>
<dbReference type="EMBL" id="JBHULC010000005">
    <property type="protein sequence ID" value="MFD2520337.1"/>
    <property type="molecule type" value="Genomic_DNA"/>
</dbReference>
<evidence type="ECO:0000256" key="2">
    <source>
        <dbReference type="ARBA" id="ARBA00022679"/>
    </source>
</evidence>
<accession>A0ABW5J4P5</accession>
<dbReference type="Pfam" id="PF00685">
    <property type="entry name" value="Sulfotransfer_1"/>
    <property type="match status" value="1"/>
</dbReference>
<comment type="caution">
    <text evidence="4">The sequence shown here is derived from an EMBL/GenBank/DDBJ whole genome shotgun (WGS) entry which is preliminary data.</text>
</comment>
<dbReference type="Proteomes" id="UP001597510">
    <property type="component" value="Unassembled WGS sequence"/>
</dbReference>
<dbReference type="Gene3D" id="3.40.50.300">
    <property type="entry name" value="P-loop containing nucleotide triphosphate hydrolases"/>
    <property type="match status" value="1"/>
</dbReference>
<keyword evidence="5" id="KW-1185">Reference proteome</keyword>
<keyword evidence="2" id="KW-0808">Transferase</keyword>
<reference evidence="5" key="1">
    <citation type="journal article" date="2019" name="Int. J. Syst. Evol. Microbiol.">
        <title>The Global Catalogue of Microorganisms (GCM) 10K type strain sequencing project: providing services to taxonomists for standard genome sequencing and annotation.</title>
        <authorList>
            <consortium name="The Broad Institute Genomics Platform"/>
            <consortium name="The Broad Institute Genome Sequencing Center for Infectious Disease"/>
            <person name="Wu L."/>
            <person name="Ma J."/>
        </authorList>
    </citation>
    <scope>NUCLEOTIDE SEQUENCE [LARGE SCALE GENOMIC DNA]</scope>
    <source>
        <strain evidence="5">KCTC 52344</strain>
    </source>
</reference>
<evidence type="ECO:0000313" key="4">
    <source>
        <dbReference type="EMBL" id="MFD2520337.1"/>
    </source>
</evidence>